<evidence type="ECO:0000313" key="3">
    <source>
        <dbReference type="Proteomes" id="UP001207918"/>
    </source>
</evidence>
<organism evidence="2 3">
    <name type="scientific">Fodinibius salsisoli</name>
    <dbReference type="NCBI Taxonomy" id="2820877"/>
    <lineage>
        <taxon>Bacteria</taxon>
        <taxon>Pseudomonadati</taxon>
        <taxon>Balneolota</taxon>
        <taxon>Balneolia</taxon>
        <taxon>Balneolales</taxon>
        <taxon>Balneolaceae</taxon>
        <taxon>Fodinibius</taxon>
    </lineage>
</organism>
<dbReference type="SUPFAM" id="SSF143422">
    <property type="entry name" value="Transposase IS200-like"/>
    <property type="match status" value="1"/>
</dbReference>
<dbReference type="InterPro" id="IPR036515">
    <property type="entry name" value="Transposase_17_sf"/>
</dbReference>
<sequence>MMPNHLHGIVQIIDTDNNAGAYRDTSLLHNTSAHNNNDKQQPEFRSPSKTLGAIVRGYKSAVTTKINKKRNVSGRKVWQRNDHDHIIRDEKSLERIRYYIRANPSQWEEDQKNPQDFDTIE</sequence>
<evidence type="ECO:0008006" key="4">
    <source>
        <dbReference type="Google" id="ProtNLM"/>
    </source>
</evidence>
<dbReference type="EMBL" id="JAGGJA010000016">
    <property type="protein sequence ID" value="MCW9708731.1"/>
    <property type="molecule type" value="Genomic_DNA"/>
</dbReference>
<feature type="region of interest" description="Disordered" evidence="1">
    <location>
        <begin position="29"/>
        <end position="51"/>
    </location>
</feature>
<accession>A0ABT3PSB9</accession>
<proteinExistence type="predicted"/>
<dbReference type="InterPro" id="IPR052715">
    <property type="entry name" value="RAYT_transposase"/>
</dbReference>
<comment type="caution">
    <text evidence="2">The sequence shown here is derived from an EMBL/GenBank/DDBJ whole genome shotgun (WGS) entry which is preliminary data.</text>
</comment>
<evidence type="ECO:0000313" key="2">
    <source>
        <dbReference type="EMBL" id="MCW9708731.1"/>
    </source>
</evidence>
<dbReference type="PANTHER" id="PTHR36966:SF1">
    <property type="entry name" value="REP-ASSOCIATED TYROSINE TRANSPOSASE"/>
    <property type="match status" value="1"/>
</dbReference>
<keyword evidence="3" id="KW-1185">Reference proteome</keyword>
<dbReference type="RefSeq" id="WP_265767538.1">
    <property type="nucleotide sequence ID" value="NZ_JAGGJA010000016.1"/>
</dbReference>
<dbReference type="PANTHER" id="PTHR36966">
    <property type="entry name" value="REP-ASSOCIATED TYROSINE TRANSPOSASE"/>
    <property type="match status" value="1"/>
</dbReference>
<gene>
    <name evidence="2" type="ORF">J6I44_17865</name>
</gene>
<protein>
    <recommendedName>
        <fullName evidence="4">Transposase IS200-like domain-containing protein</fullName>
    </recommendedName>
</protein>
<dbReference type="Proteomes" id="UP001207918">
    <property type="component" value="Unassembled WGS sequence"/>
</dbReference>
<reference evidence="2 3" key="1">
    <citation type="submission" date="2021-03" db="EMBL/GenBank/DDBJ databases">
        <title>Aliifodinibius sp. nov., a new bacterium isolated from saline soil.</title>
        <authorList>
            <person name="Galisteo C."/>
            <person name="De La Haba R."/>
            <person name="Sanchez-Porro C."/>
            <person name="Ventosa A."/>
        </authorList>
    </citation>
    <scope>NUCLEOTIDE SEQUENCE [LARGE SCALE GENOMIC DNA]</scope>
    <source>
        <strain evidence="2 3">1BSP15-2V2</strain>
    </source>
</reference>
<evidence type="ECO:0000256" key="1">
    <source>
        <dbReference type="SAM" id="MobiDB-lite"/>
    </source>
</evidence>
<name>A0ABT3PSB9_9BACT</name>
<dbReference type="Gene3D" id="3.30.70.1290">
    <property type="entry name" value="Transposase IS200-like"/>
    <property type="match status" value="1"/>
</dbReference>